<comment type="caution">
    <text evidence="1">The sequence shown here is derived from an EMBL/GenBank/DDBJ whole genome shotgun (WGS) entry which is preliminary data.</text>
</comment>
<accession>A0A840QEB8</accession>
<dbReference type="Proteomes" id="UP000584374">
    <property type="component" value="Unassembled WGS sequence"/>
</dbReference>
<evidence type="ECO:0000313" key="1">
    <source>
        <dbReference type="EMBL" id="MBB5156825.1"/>
    </source>
</evidence>
<proteinExistence type="predicted"/>
<dbReference type="AlphaFoldDB" id="A0A840QEB8"/>
<evidence type="ECO:0000313" key="2">
    <source>
        <dbReference type="Proteomes" id="UP000584374"/>
    </source>
</evidence>
<organism evidence="1 2">
    <name type="scientific">Saccharopolyspora phatthalungensis</name>
    <dbReference type="NCBI Taxonomy" id="664693"/>
    <lineage>
        <taxon>Bacteria</taxon>
        <taxon>Bacillati</taxon>
        <taxon>Actinomycetota</taxon>
        <taxon>Actinomycetes</taxon>
        <taxon>Pseudonocardiales</taxon>
        <taxon>Pseudonocardiaceae</taxon>
        <taxon>Saccharopolyspora</taxon>
    </lineage>
</organism>
<protein>
    <submittedName>
        <fullName evidence="1">Uncharacterized protein</fullName>
    </submittedName>
</protein>
<name>A0A840QEB8_9PSEU</name>
<gene>
    <name evidence="1" type="ORF">BJ970_004359</name>
</gene>
<reference evidence="1 2" key="1">
    <citation type="submission" date="2020-08" db="EMBL/GenBank/DDBJ databases">
        <title>Sequencing the genomes of 1000 actinobacteria strains.</title>
        <authorList>
            <person name="Klenk H.-P."/>
        </authorList>
    </citation>
    <scope>NUCLEOTIDE SEQUENCE [LARGE SCALE GENOMIC DNA]</scope>
    <source>
        <strain evidence="1 2">DSM 45584</strain>
    </source>
</reference>
<dbReference type="EMBL" id="JACHIW010000001">
    <property type="protein sequence ID" value="MBB5156825.1"/>
    <property type="molecule type" value="Genomic_DNA"/>
</dbReference>
<sequence length="82" mass="9418">MVWNPDTDPMDPSGLEYRTRKRLPCFFDVSHDPTYPIGHSRERATTLVVVFLLAVPRASARPFRPRTLDLRKPSLNAFTFDG</sequence>
<keyword evidence="2" id="KW-1185">Reference proteome</keyword>